<name>A0A1H6HJB0_MAGFU</name>
<keyword evidence="1" id="KW-0472">Membrane</keyword>
<reference evidence="3" key="1">
    <citation type="submission" date="2016-10" db="EMBL/GenBank/DDBJ databases">
        <authorList>
            <person name="Varghese N."/>
            <person name="Submissions S."/>
        </authorList>
    </citation>
    <scope>NUCLEOTIDE SEQUENCE [LARGE SCALE GENOMIC DNA]</scope>
    <source>
        <strain evidence="3">DSM 13234</strain>
    </source>
</reference>
<evidence type="ECO:0000256" key="1">
    <source>
        <dbReference type="SAM" id="Phobius"/>
    </source>
</evidence>
<sequence>MSSPTRPLPSLLAWSAPARLASAILCLVPLWAAVGWALGWWGDTP</sequence>
<evidence type="ECO:0000313" key="3">
    <source>
        <dbReference type="Proteomes" id="UP000182983"/>
    </source>
</evidence>
<dbReference type="Proteomes" id="UP000182983">
    <property type="component" value="Unassembled WGS sequence"/>
</dbReference>
<keyword evidence="1" id="KW-1133">Transmembrane helix</keyword>
<proteinExistence type="predicted"/>
<accession>A0A1H6HJB0</accession>
<organism evidence="2 3">
    <name type="scientific">Magnetospirillum fulvum</name>
    <name type="common">Rhodospirillum fulvum</name>
    <dbReference type="NCBI Taxonomy" id="1082"/>
    <lineage>
        <taxon>Bacteria</taxon>
        <taxon>Pseudomonadati</taxon>
        <taxon>Pseudomonadota</taxon>
        <taxon>Alphaproteobacteria</taxon>
        <taxon>Rhodospirillales</taxon>
        <taxon>Rhodospirillaceae</taxon>
        <taxon>Magnetospirillum</taxon>
    </lineage>
</organism>
<keyword evidence="1" id="KW-0812">Transmembrane</keyword>
<evidence type="ECO:0000313" key="2">
    <source>
        <dbReference type="EMBL" id="SEH34355.1"/>
    </source>
</evidence>
<feature type="transmembrane region" description="Helical" evidence="1">
    <location>
        <begin position="20"/>
        <end position="41"/>
    </location>
</feature>
<protein>
    <submittedName>
        <fullName evidence="2">Uncharacterized protein</fullName>
    </submittedName>
</protein>
<dbReference type="RefSeq" id="WP_170834546.1">
    <property type="nucleotide sequence ID" value="NZ_FNWO01000005.1"/>
</dbReference>
<dbReference type="AlphaFoldDB" id="A0A1H6HJB0"/>
<dbReference type="EMBL" id="FNWO01000005">
    <property type="protein sequence ID" value="SEH34355.1"/>
    <property type="molecule type" value="Genomic_DNA"/>
</dbReference>
<keyword evidence="3" id="KW-1185">Reference proteome</keyword>
<gene>
    <name evidence="2" type="ORF">SAMN04244559_01606</name>
</gene>